<feature type="region of interest" description="Disordered" evidence="1">
    <location>
        <begin position="103"/>
        <end position="186"/>
    </location>
</feature>
<keyword evidence="3" id="KW-1185">Reference proteome</keyword>
<gene>
    <name evidence="2" type="ORF">WJX84_003450</name>
</gene>
<feature type="compositionally biased region" description="Basic and acidic residues" evidence="1">
    <location>
        <begin position="127"/>
        <end position="136"/>
    </location>
</feature>
<organism evidence="2 3">
    <name type="scientific">Apatococcus fuscideae</name>
    <dbReference type="NCBI Taxonomy" id="2026836"/>
    <lineage>
        <taxon>Eukaryota</taxon>
        <taxon>Viridiplantae</taxon>
        <taxon>Chlorophyta</taxon>
        <taxon>core chlorophytes</taxon>
        <taxon>Trebouxiophyceae</taxon>
        <taxon>Chlorellales</taxon>
        <taxon>Chlorellaceae</taxon>
        <taxon>Apatococcus</taxon>
    </lineage>
</organism>
<evidence type="ECO:0008006" key="4">
    <source>
        <dbReference type="Google" id="ProtNLM"/>
    </source>
</evidence>
<protein>
    <recommendedName>
        <fullName evidence="4">BZIP domain-containing protein</fullName>
    </recommendedName>
</protein>
<accession>A0AAW1SNJ1</accession>
<dbReference type="Proteomes" id="UP001485043">
    <property type="component" value="Unassembled WGS sequence"/>
</dbReference>
<feature type="compositionally biased region" description="Acidic residues" evidence="1">
    <location>
        <begin position="151"/>
        <end position="161"/>
    </location>
</feature>
<evidence type="ECO:0000313" key="2">
    <source>
        <dbReference type="EMBL" id="KAK9848164.1"/>
    </source>
</evidence>
<evidence type="ECO:0000313" key="3">
    <source>
        <dbReference type="Proteomes" id="UP001485043"/>
    </source>
</evidence>
<feature type="region of interest" description="Disordered" evidence="1">
    <location>
        <begin position="1"/>
        <end position="44"/>
    </location>
</feature>
<reference evidence="2 3" key="1">
    <citation type="journal article" date="2024" name="Nat. Commun.">
        <title>Phylogenomics reveals the evolutionary origins of lichenization in chlorophyte algae.</title>
        <authorList>
            <person name="Puginier C."/>
            <person name="Libourel C."/>
            <person name="Otte J."/>
            <person name="Skaloud P."/>
            <person name="Haon M."/>
            <person name="Grisel S."/>
            <person name="Petersen M."/>
            <person name="Berrin J.G."/>
            <person name="Delaux P.M."/>
            <person name="Dal Grande F."/>
            <person name="Keller J."/>
        </authorList>
    </citation>
    <scope>NUCLEOTIDE SEQUENCE [LARGE SCALE GENOMIC DNA]</scope>
    <source>
        <strain evidence="2 3">SAG 2523</strain>
    </source>
</reference>
<feature type="region of interest" description="Disordered" evidence="1">
    <location>
        <begin position="243"/>
        <end position="275"/>
    </location>
</feature>
<feature type="compositionally biased region" description="Low complexity" evidence="1">
    <location>
        <begin position="35"/>
        <end position="44"/>
    </location>
</feature>
<dbReference type="EMBL" id="JALJOV010001418">
    <property type="protein sequence ID" value="KAK9848164.1"/>
    <property type="molecule type" value="Genomic_DNA"/>
</dbReference>
<sequence length="488" mass="53096">MSRALLPTTEGSHLSNADSRHRDGALGTGQPAARSLSPCSLSPSWLQQQQQQHLPLHATERQQLAAFLALVPDLRWPMENDQLPQLDAPPLTLSPFHVPRPREQQTLGQRTESQRPAPMPSPLHEVPCPDKLDRRRSPSSSLAPASSTNTEDSEAVGDEESVVTRRRTLNRDASARARARRHQHQAALEAELVSRRQAEHTAKGLPGTLDPAALLDAMLRRTADADVDIYDIPLLAASETAALPEQPSKKRSRTPGVRDLSIIPEEMSEGHSPRAIGEEQPGLEPHLDQGDPAVMAASLHPVSTDVHIPGPGGGAEVPCNQSQADASIRGATQELRSAQAAVALKLRQALSDQAPIEVLWPLTDEALTLLRTATLLRKDLLSGTAEASFKLKDGLLCESEVWSTPAVFADLESWRQLLVHTDTLLQSMLEGFTCLTDPRHYAAAILATTETSLQLTQLRVPWVHQPARSLSLMDMSRPISGLDPSSHH</sequence>
<proteinExistence type="predicted"/>
<comment type="caution">
    <text evidence="2">The sequence shown here is derived from an EMBL/GenBank/DDBJ whole genome shotgun (WGS) entry which is preliminary data.</text>
</comment>
<name>A0AAW1SNJ1_9CHLO</name>
<dbReference type="AlphaFoldDB" id="A0AAW1SNJ1"/>
<evidence type="ECO:0000256" key="1">
    <source>
        <dbReference type="SAM" id="MobiDB-lite"/>
    </source>
</evidence>
<feature type="compositionally biased region" description="Low complexity" evidence="1">
    <location>
        <begin position="138"/>
        <end position="147"/>
    </location>
</feature>